<dbReference type="EMBL" id="CP147244">
    <property type="protein sequence ID" value="WYK00905.1"/>
    <property type="molecule type" value="Genomic_DNA"/>
</dbReference>
<feature type="transmembrane region" description="Helical" evidence="1">
    <location>
        <begin position="42"/>
        <end position="64"/>
    </location>
</feature>
<sequence>MRNYLWIYILGVIAASSFFWFIITLSRDIVLVKKLKLAKASFMLNFTLLFISLSSVGLIIYLFTSLKEQIKLLG</sequence>
<reference evidence="2" key="1">
    <citation type="submission" date="2017-05" db="EMBL/GenBank/DDBJ databases">
        <authorList>
            <consortium name="The Broad Institute Genomics Platform"/>
            <consortium name="The Broad Institute Genomic Center for Infectious Diseases"/>
            <person name="Earl A."/>
            <person name="Manson A."/>
            <person name="Schwartman J."/>
            <person name="Gilmore M."/>
            <person name="Abouelleil A."/>
            <person name="Cao P."/>
            <person name="Chapman S."/>
            <person name="Cusick C."/>
            <person name="Shea T."/>
            <person name="Young S."/>
            <person name="Neafsey D."/>
            <person name="Nusbaum C."/>
            <person name="Birren B."/>
        </authorList>
    </citation>
    <scope>NUCLEOTIDE SEQUENCE</scope>
    <source>
        <strain evidence="2">7F3_DIV0205</strain>
    </source>
</reference>
<feature type="transmembrane region" description="Helical" evidence="1">
    <location>
        <begin position="6"/>
        <end position="30"/>
    </location>
</feature>
<proteinExistence type="predicted"/>
<evidence type="ECO:0000256" key="1">
    <source>
        <dbReference type="SAM" id="Phobius"/>
    </source>
</evidence>
<dbReference type="Proteomes" id="UP000194948">
    <property type="component" value="Chromosome"/>
</dbReference>
<protein>
    <submittedName>
        <fullName evidence="2">Uncharacterized protein</fullName>
    </submittedName>
</protein>
<name>A0AAQ3Y5C7_9ENTE</name>
<keyword evidence="3" id="KW-1185">Reference proteome</keyword>
<organism evidence="2 3">
    <name type="scientific">Candidatus Enterococcus palustris</name>
    <dbReference type="NCBI Taxonomy" id="1834189"/>
    <lineage>
        <taxon>Bacteria</taxon>
        <taxon>Bacillati</taxon>
        <taxon>Bacillota</taxon>
        <taxon>Bacilli</taxon>
        <taxon>Lactobacillales</taxon>
        <taxon>Enterococcaceae</taxon>
        <taxon>Enterococcus</taxon>
    </lineage>
</organism>
<dbReference type="RefSeq" id="WP_086314460.1">
    <property type="nucleotide sequence ID" value="NZ_CP147244.1"/>
</dbReference>
<reference evidence="2" key="2">
    <citation type="submission" date="2024-03" db="EMBL/GenBank/DDBJ databases">
        <title>The Genome Sequence of Enterococcus sp. DIV0205d.</title>
        <authorList>
            <consortium name="The Broad Institute Genomics Platform"/>
            <consortium name="The Broad Institute Microbial Omics Core"/>
            <consortium name="The Broad Institute Genomic Center for Infectious Diseases"/>
            <person name="Earl A."/>
            <person name="Manson A."/>
            <person name="Gilmore M."/>
            <person name="Schwartman J."/>
            <person name="Shea T."/>
            <person name="Abouelleil A."/>
            <person name="Cao P."/>
            <person name="Chapman S."/>
            <person name="Cusick C."/>
            <person name="Young S."/>
            <person name="Neafsey D."/>
            <person name="Nusbaum C."/>
            <person name="Birren B."/>
        </authorList>
    </citation>
    <scope>NUCLEOTIDE SEQUENCE</scope>
    <source>
        <strain evidence="2">7F3_DIV0205</strain>
    </source>
</reference>
<dbReference type="AlphaFoldDB" id="A0AAQ3Y5C7"/>
<evidence type="ECO:0000313" key="3">
    <source>
        <dbReference type="Proteomes" id="UP000194948"/>
    </source>
</evidence>
<accession>A0AAQ3Y5C7</accession>
<evidence type="ECO:0000313" key="2">
    <source>
        <dbReference type="EMBL" id="WYK00905.1"/>
    </source>
</evidence>
<keyword evidence="1" id="KW-0472">Membrane</keyword>
<gene>
    <name evidence="2" type="ORF">A5821_002031</name>
</gene>
<keyword evidence="1" id="KW-1133">Transmembrane helix</keyword>
<keyword evidence="1" id="KW-0812">Transmembrane</keyword>